<reference evidence="4" key="1">
    <citation type="submission" date="2018-12" db="EMBL/GenBank/DDBJ databases">
        <title>Tengunoibacter tsumagoiensis gen. nov., sp. nov., Dictyobacter kobayashii sp. nov., D. alpinus sp. nov., and D. joshuensis sp. nov. and description of Dictyobacteraceae fam. nov. within the order Ktedonobacterales isolated from Tengu-no-mugimeshi.</title>
        <authorList>
            <person name="Wang C.M."/>
            <person name="Zheng Y."/>
            <person name="Sakai Y."/>
            <person name="Toyoda A."/>
            <person name="Minakuchi Y."/>
            <person name="Abe K."/>
            <person name="Yokota A."/>
            <person name="Yabe S."/>
        </authorList>
    </citation>
    <scope>NUCLEOTIDE SEQUENCE [LARGE SCALE GENOMIC DNA]</scope>
    <source>
        <strain evidence="4">S-27</strain>
    </source>
</reference>
<organism evidence="3 4">
    <name type="scientific">Dictyobacter aurantiacus</name>
    <dbReference type="NCBI Taxonomy" id="1936993"/>
    <lineage>
        <taxon>Bacteria</taxon>
        <taxon>Bacillati</taxon>
        <taxon>Chloroflexota</taxon>
        <taxon>Ktedonobacteria</taxon>
        <taxon>Ktedonobacterales</taxon>
        <taxon>Dictyobacteraceae</taxon>
        <taxon>Dictyobacter</taxon>
    </lineage>
</organism>
<dbReference type="EMBL" id="BIFQ01000001">
    <property type="protein sequence ID" value="GCE06822.1"/>
    <property type="molecule type" value="Genomic_DNA"/>
</dbReference>
<name>A0A401ZJ01_9CHLR</name>
<dbReference type="OrthoDB" id="1396201at2"/>
<comment type="caution">
    <text evidence="3">The sequence shown here is derived from an EMBL/GenBank/DDBJ whole genome shotgun (WGS) entry which is preliminary data.</text>
</comment>
<sequence>MPRFWLVAVAVMLLASMGSVGVGRSTTQAAPSRSAERGWGTIGPQRALSGVLLPGSVVHAQPGPPTPAPNAASQACAATRHKVEPQMAVSGQASRTEHPLREVAQPGADQVLVPDTSPWLGAPLPDPKHTPPPPQGDPRRLTLFRNTTVPVTTGNQIIPAEPSTDQLGRNIFATGNHHAEFSRDNGRIWQGLNPYAIFGPDFCCDQVTVADPQYHLQDWVLQYMPFFNNPGVVGNGHLVLATSPVGDFVNWRPYTIRPSDVGYANDQNNLDYNDLVVGSRYLYLTTRLITFLPDRDYRVNAVVLMRISRADLAAGRPAHYDAITRTDIIEELRVPQGITDIAYAGATSLRTGEGRVLRLLVWPKWSMWVTTVDRLVPPFRYMTPDKPRMKGDCSSRDQIVTNWCSELTSGGVFAARGGGYLWFSWAAQQYGARRPFPYVRITGIQEKDLHVAVSHDLYGLTVAHAYQAIAANAHGDLGLIDAYGGGTGTTDYFPGSMIAIFDNLKFKLASPTVDYFLTGKGNSCIDQPGVSFDGTWGDFLTIRHWHAGGDVWLATAFARKDNTPNICTEPVQLTIKNVVFGWKSDRRFYERAVRP</sequence>
<dbReference type="AlphaFoldDB" id="A0A401ZJ01"/>
<proteinExistence type="predicted"/>
<accession>A0A401ZJ01</accession>
<evidence type="ECO:0000313" key="3">
    <source>
        <dbReference type="EMBL" id="GCE06822.1"/>
    </source>
</evidence>
<keyword evidence="4" id="KW-1185">Reference proteome</keyword>
<feature type="chain" id="PRO_5018998078" evidence="2">
    <location>
        <begin position="22"/>
        <end position="595"/>
    </location>
</feature>
<protein>
    <submittedName>
        <fullName evidence="3">Uncharacterized protein</fullName>
    </submittedName>
</protein>
<feature type="signal peptide" evidence="2">
    <location>
        <begin position="1"/>
        <end position="21"/>
    </location>
</feature>
<feature type="region of interest" description="Disordered" evidence="1">
    <location>
        <begin position="23"/>
        <end position="42"/>
    </location>
</feature>
<evidence type="ECO:0000256" key="2">
    <source>
        <dbReference type="SAM" id="SignalP"/>
    </source>
</evidence>
<feature type="region of interest" description="Disordered" evidence="1">
    <location>
        <begin position="60"/>
        <end position="99"/>
    </location>
</feature>
<evidence type="ECO:0000256" key="1">
    <source>
        <dbReference type="SAM" id="MobiDB-lite"/>
    </source>
</evidence>
<feature type="region of interest" description="Disordered" evidence="1">
    <location>
        <begin position="111"/>
        <end position="139"/>
    </location>
</feature>
<keyword evidence="2" id="KW-0732">Signal</keyword>
<gene>
    <name evidence="3" type="ORF">KDAU_41510</name>
</gene>
<dbReference type="RefSeq" id="WP_126597717.1">
    <property type="nucleotide sequence ID" value="NZ_BIFQ01000001.1"/>
</dbReference>
<feature type="compositionally biased region" description="Low complexity" evidence="1">
    <location>
        <begin position="69"/>
        <end position="78"/>
    </location>
</feature>
<dbReference type="Proteomes" id="UP000287224">
    <property type="component" value="Unassembled WGS sequence"/>
</dbReference>
<evidence type="ECO:0000313" key="4">
    <source>
        <dbReference type="Proteomes" id="UP000287224"/>
    </source>
</evidence>